<sequence>MRQFDHNGLMLAEYQGKLFERSNELDCSTAVFIRRFLHSDLLSKLDSNNSSSLSLDVCEGINSILEQFGDTDYGKVKYSKSALFWIGYMYRYISYTREQSTKFIMQLFNYRQMNDVYYSFHTQDPEWCIKSLLEINKLSENIFDNNARLKQIIREHGNY</sequence>
<proteinExistence type="predicted"/>
<protein>
    <submittedName>
        <fullName evidence="1">Uncharacterized protein</fullName>
    </submittedName>
</protein>
<dbReference type="RefSeq" id="WP_353531310.1">
    <property type="nucleotide sequence ID" value="NZ_JBBMEX010000013.1"/>
</dbReference>
<comment type="caution">
    <text evidence="1">The sequence shown here is derived from an EMBL/GenBank/DDBJ whole genome shotgun (WGS) entry which is preliminary data.</text>
</comment>
<dbReference type="Proteomes" id="UP001454489">
    <property type="component" value="Unassembled WGS sequence"/>
</dbReference>
<evidence type="ECO:0000313" key="2">
    <source>
        <dbReference type="Proteomes" id="UP001454489"/>
    </source>
</evidence>
<evidence type="ECO:0000313" key="1">
    <source>
        <dbReference type="EMBL" id="MEQ2558510.1"/>
    </source>
</evidence>
<reference evidence="1 2" key="1">
    <citation type="submission" date="2024-03" db="EMBL/GenBank/DDBJ databases">
        <title>Human intestinal bacterial collection.</title>
        <authorList>
            <person name="Pauvert C."/>
            <person name="Hitch T.C.A."/>
            <person name="Clavel T."/>
        </authorList>
    </citation>
    <scope>NUCLEOTIDE SEQUENCE [LARGE SCALE GENOMIC DNA]</scope>
    <source>
        <strain evidence="1 2">CLA-AA-H185</strain>
    </source>
</reference>
<name>A0ABV1HFM5_9FIRM</name>
<keyword evidence="2" id="KW-1185">Reference proteome</keyword>
<gene>
    <name evidence="1" type="ORF">WMO43_11625</name>
</gene>
<dbReference type="EMBL" id="JBBMEX010000013">
    <property type="protein sequence ID" value="MEQ2558510.1"/>
    <property type="molecule type" value="Genomic_DNA"/>
</dbReference>
<organism evidence="1 2">
    <name type="scientific">Maccoyibacter intestinihominis</name>
    <dbReference type="NCBI Taxonomy" id="3133499"/>
    <lineage>
        <taxon>Bacteria</taxon>
        <taxon>Bacillati</taxon>
        <taxon>Bacillota</taxon>
        <taxon>Clostridia</taxon>
        <taxon>Lachnospirales</taxon>
        <taxon>Lachnospiraceae</taxon>
        <taxon>Maccoyibacter</taxon>
    </lineage>
</organism>
<accession>A0ABV1HFM5</accession>